<proteinExistence type="predicted"/>
<keyword evidence="3" id="KW-1185">Reference proteome</keyword>
<feature type="signal peptide" evidence="1">
    <location>
        <begin position="1"/>
        <end position="23"/>
    </location>
</feature>
<accession>A0A084GIP7</accession>
<name>A0A084GIP7_METID</name>
<dbReference type="InterPro" id="IPR024984">
    <property type="entry name" value="DUF3888"/>
</dbReference>
<evidence type="ECO:0000313" key="2">
    <source>
        <dbReference type="EMBL" id="KEZ47209.1"/>
    </source>
</evidence>
<dbReference type="STRING" id="246786.GS18_0220405"/>
<dbReference type="EMBL" id="JNVC02000024">
    <property type="protein sequence ID" value="KEZ47209.1"/>
    <property type="molecule type" value="Genomic_DNA"/>
</dbReference>
<reference evidence="2 3" key="1">
    <citation type="journal article" date="2005" name="Int. J. Syst. Evol. Microbiol.">
        <title>Bacillus cibi sp. nov., isolated from jeotgal, a traditional Korean fermented seafood.</title>
        <authorList>
            <person name="Yoon J.H."/>
            <person name="Lee C.H."/>
            <person name="Oh T.K."/>
        </authorList>
    </citation>
    <scope>NUCLEOTIDE SEQUENCE [LARGE SCALE GENOMIC DNA]</scope>
    <source>
        <strain evidence="2 3">DSM 16189</strain>
    </source>
</reference>
<feature type="chain" id="PRO_5001775878" description="DUF3888 domain-containing protein" evidence="1">
    <location>
        <begin position="24"/>
        <end position="133"/>
    </location>
</feature>
<evidence type="ECO:0008006" key="4">
    <source>
        <dbReference type="Google" id="ProtNLM"/>
    </source>
</evidence>
<sequence>MKKIAATILFSFLLISTNNPVFSATINETDSELCDALKYSLILSFSEQINKAIGEIYKNDSDVPKPLTWDAYSTQILKIKQLNGIGGGYELTLKVYPYYRAHITYGEDKIVVNTGGELINFKHLKTYPVVDFN</sequence>
<evidence type="ECO:0000313" key="3">
    <source>
        <dbReference type="Proteomes" id="UP000028549"/>
    </source>
</evidence>
<comment type="caution">
    <text evidence="2">The sequence shown here is derived from an EMBL/GenBank/DDBJ whole genome shotgun (WGS) entry which is preliminary data.</text>
</comment>
<dbReference type="Proteomes" id="UP000028549">
    <property type="component" value="Unassembled WGS sequence"/>
</dbReference>
<organism evidence="2 3">
    <name type="scientific">Metabacillus indicus</name>
    <name type="common">Bacillus indicus</name>
    <dbReference type="NCBI Taxonomy" id="246786"/>
    <lineage>
        <taxon>Bacteria</taxon>
        <taxon>Bacillati</taxon>
        <taxon>Bacillota</taxon>
        <taxon>Bacilli</taxon>
        <taxon>Bacillales</taxon>
        <taxon>Bacillaceae</taxon>
        <taxon>Metabacillus</taxon>
    </lineage>
</organism>
<protein>
    <recommendedName>
        <fullName evidence="4">DUF3888 domain-containing protein</fullName>
    </recommendedName>
</protein>
<evidence type="ECO:0000256" key="1">
    <source>
        <dbReference type="SAM" id="SignalP"/>
    </source>
</evidence>
<gene>
    <name evidence="2" type="ORF">GS18_0220405</name>
</gene>
<dbReference type="AlphaFoldDB" id="A0A084GIP7"/>
<keyword evidence="1" id="KW-0732">Signal</keyword>
<dbReference type="Pfam" id="PF13027">
    <property type="entry name" value="DUF3888"/>
    <property type="match status" value="1"/>
</dbReference>